<organism evidence="2 3">
    <name type="scientific">Lepraria finkii</name>
    <dbReference type="NCBI Taxonomy" id="1340010"/>
    <lineage>
        <taxon>Eukaryota</taxon>
        <taxon>Fungi</taxon>
        <taxon>Dikarya</taxon>
        <taxon>Ascomycota</taxon>
        <taxon>Pezizomycotina</taxon>
        <taxon>Lecanoromycetes</taxon>
        <taxon>OSLEUM clade</taxon>
        <taxon>Lecanoromycetidae</taxon>
        <taxon>Lecanorales</taxon>
        <taxon>Lecanorineae</taxon>
        <taxon>Stereocaulaceae</taxon>
        <taxon>Lepraria</taxon>
    </lineage>
</organism>
<accession>A0ABR4B7C1</accession>
<feature type="compositionally biased region" description="Basic and acidic residues" evidence="1">
    <location>
        <begin position="58"/>
        <end position="72"/>
    </location>
</feature>
<evidence type="ECO:0000313" key="2">
    <source>
        <dbReference type="EMBL" id="KAL2053756.1"/>
    </source>
</evidence>
<evidence type="ECO:0000313" key="3">
    <source>
        <dbReference type="Proteomes" id="UP001590951"/>
    </source>
</evidence>
<dbReference type="Proteomes" id="UP001590951">
    <property type="component" value="Unassembled WGS sequence"/>
</dbReference>
<keyword evidence="3" id="KW-1185">Reference proteome</keyword>
<name>A0ABR4B7C1_9LECA</name>
<gene>
    <name evidence="2" type="ORF">ABVK25_006061</name>
</gene>
<feature type="region of interest" description="Disordered" evidence="1">
    <location>
        <begin position="1"/>
        <end position="23"/>
    </location>
</feature>
<dbReference type="EMBL" id="JBHFEH010000019">
    <property type="protein sequence ID" value="KAL2053756.1"/>
    <property type="molecule type" value="Genomic_DNA"/>
</dbReference>
<protein>
    <submittedName>
        <fullName evidence="2">Uncharacterized protein</fullName>
    </submittedName>
</protein>
<feature type="region of interest" description="Disordered" evidence="1">
    <location>
        <begin position="58"/>
        <end position="91"/>
    </location>
</feature>
<sequence length="394" mass="44087">MSTPRNNARRRSKSPRLTVSTETKARWAMLKSLAGVSKEEDVPETEVDEEKIDVKKFEGVPKDLHDMSRAQEAEPESSKNAGLIPLHLGDHSDSASVERYLESLKRNPHIDNRGLQEGFQASKRLSSDYTKVQLNRTRSRGHSSAKDLTLEAEHVPESGLAAEERIARGEIRTKGHDLEYGLREAKMDIKGDFHKDARKAVPDLHKLGDQYVAKGIEHDERGLGGVARLVGSELHGPDVRHDIRRGEGDLKERLQMLEGNEVVRDFQKGRIDLDAGFKDAERAVESIISGINVGQDIQRGEHDLEESLQWLEGDRLRRDIKNGTIDLEHDIKGAERAVERISPGHNILQEVRRGDHELDVGFKVAEEAVEGMLNGSNIRQDIASMSWEPALTAS</sequence>
<comment type="caution">
    <text evidence="2">The sequence shown here is derived from an EMBL/GenBank/DDBJ whole genome shotgun (WGS) entry which is preliminary data.</text>
</comment>
<reference evidence="2 3" key="1">
    <citation type="submission" date="2024-09" db="EMBL/GenBank/DDBJ databases">
        <title>Rethinking Asexuality: The Enigmatic Case of Functional Sexual Genes in Lepraria (Stereocaulaceae).</title>
        <authorList>
            <person name="Doellman M."/>
            <person name="Sun Y."/>
            <person name="Barcenas-Pena A."/>
            <person name="Lumbsch H.T."/>
            <person name="Grewe F."/>
        </authorList>
    </citation>
    <scope>NUCLEOTIDE SEQUENCE [LARGE SCALE GENOMIC DNA]</scope>
    <source>
        <strain evidence="2 3">Grewe 0041</strain>
    </source>
</reference>
<proteinExistence type="predicted"/>
<evidence type="ECO:0000256" key="1">
    <source>
        <dbReference type="SAM" id="MobiDB-lite"/>
    </source>
</evidence>